<feature type="non-terminal residue" evidence="1">
    <location>
        <position position="1"/>
    </location>
</feature>
<proteinExistence type="predicted"/>
<comment type="caution">
    <text evidence="1">The sequence shown here is derived from an EMBL/GenBank/DDBJ whole genome shotgun (WGS) entry which is preliminary data.</text>
</comment>
<sequence>WPLPNSQIRHMLRELPVGSTDHPLGPLWQAFHPIKIDKRLKAKCIFCNADKPISGSATVMGSHIKICTSIPLEV</sequence>
<gene>
    <name evidence="1" type="ORF">CPELLU_LOCUS15146</name>
</gene>
<dbReference type="AlphaFoldDB" id="A0A9N9J1R8"/>
<reference evidence="1" key="1">
    <citation type="submission" date="2021-06" db="EMBL/GenBank/DDBJ databases">
        <authorList>
            <person name="Kallberg Y."/>
            <person name="Tangrot J."/>
            <person name="Rosling A."/>
        </authorList>
    </citation>
    <scope>NUCLEOTIDE SEQUENCE</scope>
    <source>
        <strain evidence="1">FL966</strain>
    </source>
</reference>
<keyword evidence="2" id="KW-1185">Reference proteome</keyword>
<dbReference type="EMBL" id="CAJVQA010019293">
    <property type="protein sequence ID" value="CAG8758387.1"/>
    <property type="molecule type" value="Genomic_DNA"/>
</dbReference>
<dbReference type="Proteomes" id="UP000789759">
    <property type="component" value="Unassembled WGS sequence"/>
</dbReference>
<evidence type="ECO:0000313" key="1">
    <source>
        <dbReference type="EMBL" id="CAG8758387.1"/>
    </source>
</evidence>
<name>A0A9N9J1R8_9GLOM</name>
<evidence type="ECO:0000313" key="2">
    <source>
        <dbReference type="Proteomes" id="UP000789759"/>
    </source>
</evidence>
<dbReference type="OrthoDB" id="10394245at2759"/>
<accession>A0A9N9J1R8</accession>
<protein>
    <submittedName>
        <fullName evidence="1">8771_t:CDS:1</fullName>
    </submittedName>
</protein>
<organism evidence="1 2">
    <name type="scientific">Cetraspora pellucida</name>
    <dbReference type="NCBI Taxonomy" id="1433469"/>
    <lineage>
        <taxon>Eukaryota</taxon>
        <taxon>Fungi</taxon>
        <taxon>Fungi incertae sedis</taxon>
        <taxon>Mucoromycota</taxon>
        <taxon>Glomeromycotina</taxon>
        <taxon>Glomeromycetes</taxon>
        <taxon>Diversisporales</taxon>
        <taxon>Gigasporaceae</taxon>
        <taxon>Cetraspora</taxon>
    </lineage>
</organism>